<reference evidence="1" key="1">
    <citation type="submission" date="2018-11" db="EMBL/GenBank/DDBJ databases">
        <title>The sequence and de novo assembly of Larimichthys crocea genome using PacBio and Hi-C technologies.</title>
        <authorList>
            <person name="Xu P."/>
            <person name="Chen B."/>
            <person name="Zhou Z."/>
            <person name="Ke Q."/>
            <person name="Wu Y."/>
            <person name="Bai H."/>
            <person name="Pu F."/>
        </authorList>
    </citation>
    <scope>NUCLEOTIDE SEQUENCE</scope>
    <source>
        <tissue evidence="1">Muscle</tissue>
    </source>
</reference>
<keyword evidence="2" id="KW-1185">Reference proteome</keyword>
<proteinExistence type="predicted"/>
<evidence type="ECO:0000313" key="2">
    <source>
        <dbReference type="Proteomes" id="UP000793456"/>
    </source>
</evidence>
<dbReference type="EMBL" id="CM011677">
    <property type="protein sequence ID" value="TMS20877.1"/>
    <property type="molecule type" value="Genomic_DNA"/>
</dbReference>
<organism evidence="1 2">
    <name type="scientific">Larimichthys crocea</name>
    <name type="common">Large yellow croaker</name>
    <name type="synonym">Pseudosciaena crocea</name>
    <dbReference type="NCBI Taxonomy" id="215358"/>
    <lineage>
        <taxon>Eukaryota</taxon>
        <taxon>Metazoa</taxon>
        <taxon>Chordata</taxon>
        <taxon>Craniata</taxon>
        <taxon>Vertebrata</taxon>
        <taxon>Euteleostomi</taxon>
        <taxon>Actinopterygii</taxon>
        <taxon>Neopterygii</taxon>
        <taxon>Teleostei</taxon>
        <taxon>Neoteleostei</taxon>
        <taxon>Acanthomorphata</taxon>
        <taxon>Eupercaria</taxon>
        <taxon>Sciaenidae</taxon>
        <taxon>Larimichthys</taxon>
    </lineage>
</organism>
<evidence type="ECO:0000313" key="1">
    <source>
        <dbReference type="EMBL" id="TMS20877.1"/>
    </source>
</evidence>
<gene>
    <name evidence="1" type="ORF">E3U43_007370</name>
</gene>
<dbReference type="Proteomes" id="UP000793456">
    <property type="component" value="Chromosome IV"/>
</dbReference>
<name>A0ACD3RNC8_LARCR</name>
<protein>
    <submittedName>
        <fullName evidence="1">Uncharacterized protein</fullName>
    </submittedName>
</protein>
<comment type="caution">
    <text evidence="1">The sequence shown here is derived from an EMBL/GenBank/DDBJ whole genome shotgun (WGS) entry which is preliminary data.</text>
</comment>
<accession>A0ACD3RNC8</accession>
<sequence length="92" mass="10294">MEGPPVLTQSGDEKYPDMVKVLSAAQHCLVWEPQSSVTEKQIFLVPAWRFASNKTRTNQRPASVEGSRLVWQESKLIAGRRTAWGIVSLALK</sequence>